<evidence type="ECO:0000313" key="1">
    <source>
        <dbReference type="EMBL" id="SPC85324.1"/>
    </source>
</evidence>
<organism evidence="1">
    <name type="scientific">Fagus sylvatica</name>
    <name type="common">Beechnut</name>
    <dbReference type="NCBI Taxonomy" id="28930"/>
    <lineage>
        <taxon>Eukaryota</taxon>
        <taxon>Viridiplantae</taxon>
        <taxon>Streptophyta</taxon>
        <taxon>Embryophyta</taxon>
        <taxon>Tracheophyta</taxon>
        <taxon>Spermatophyta</taxon>
        <taxon>Magnoliopsida</taxon>
        <taxon>eudicotyledons</taxon>
        <taxon>Gunneridae</taxon>
        <taxon>Pentapetalae</taxon>
        <taxon>rosids</taxon>
        <taxon>fabids</taxon>
        <taxon>Fagales</taxon>
        <taxon>Fagaceae</taxon>
        <taxon>Fagus</taxon>
    </lineage>
</organism>
<reference evidence="1" key="1">
    <citation type="submission" date="2018-02" db="EMBL/GenBank/DDBJ databases">
        <authorList>
            <person name="Cohen D.B."/>
            <person name="Kent A.D."/>
        </authorList>
    </citation>
    <scope>NUCLEOTIDE SEQUENCE</scope>
</reference>
<sequence length="38" mass="4391">MYRSGHKCQDLPVNIKIWPWMSRCDRGGQDLTICVGLL</sequence>
<name>A0A2N9FEX7_FAGSY</name>
<gene>
    <name evidence="1" type="ORF">FSB_LOCUS13206</name>
</gene>
<dbReference type="AlphaFoldDB" id="A0A2N9FEX7"/>
<dbReference type="EMBL" id="OIVN01000775">
    <property type="protein sequence ID" value="SPC85324.1"/>
    <property type="molecule type" value="Genomic_DNA"/>
</dbReference>
<protein>
    <submittedName>
        <fullName evidence="1">Uncharacterized protein</fullName>
    </submittedName>
</protein>
<accession>A0A2N9FEX7</accession>
<proteinExistence type="predicted"/>